<dbReference type="Pfam" id="PF17757">
    <property type="entry name" value="UvrB_inter"/>
    <property type="match status" value="1"/>
</dbReference>
<dbReference type="InterPro" id="IPR005118">
    <property type="entry name" value="TRCF_C"/>
</dbReference>
<dbReference type="Pfam" id="PF03461">
    <property type="entry name" value="TRCF"/>
    <property type="match status" value="1"/>
</dbReference>
<dbReference type="GO" id="GO:0003684">
    <property type="term" value="F:damaged DNA binding"/>
    <property type="evidence" value="ECO:0007669"/>
    <property type="project" value="InterPro"/>
</dbReference>
<keyword evidence="2 13" id="KW-0963">Cytoplasm</keyword>
<evidence type="ECO:0000256" key="3">
    <source>
        <dbReference type="ARBA" id="ARBA00022741"/>
    </source>
</evidence>
<keyword evidence="18" id="KW-1185">Reference proteome</keyword>
<evidence type="ECO:0000256" key="8">
    <source>
        <dbReference type="ARBA" id="ARBA00023125"/>
    </source>
</evidence>
<evidence type="ECO:0000259" key="16">
    <source>
        <dbReference type="PROSITE" id="PS51194"/>
    </source>
</evidence>
<dbReference type="GO" id="GO:0003678">
    <property type="term" value="F:DNA helicase activity"/>
    <property type="evidence" value="ECO:0007669"/>
    <property type="project" value="TreeGrafter"/>
</dbReference>
<comment type="function">
    <text evidence="13">Couples transcription and DNA repair by recognizing RNA polymerase (RNAP) stalled at DNA lesions. Mediates ATP-dependent release of RNAP and its truncated transcript from the DNA, and recruitment of nucleotide excision repair machinery to the damaged site.</text>
</comment>
<dbReference type="CDD" id="cd17991">
    <property type="entry name" value="DEXHc_TRCF"/>
    <property type="match status" value="1"/>
</dbReference>
<name>A0A521ED29_9BACL</name>
<dbReference type="GO" id="GO:0005737">
    <property type="term" value="C:cytoplasm"/>
    <property type="evidence" value="ECO:0007669"/>
    <property type="project" value="UniProtKB-SubCell"/>
</dbReference>
<protein>
    <recommendedName>
        <fullName evidence="12 13">Transcription-repair-coupling factor</fullName>
        <shortName evidence="13">TRCF</shortName>
        <ecNumber evidence="13">3.6.4.-</ecNumber>
    </recommendedName>
</protein>
<dbReference type="InterPro" id="IPR027417">
    <property type="entry name" value="P-loop_NTPase"/>
</dbReference>
<feature type="domain" description="Helicase ATP-binding" evidence="15">
    <location>
        <begin position="641"/>
        <end position="802"/>
    </location>
</feature>
<dbReference type="GO" id="GO:0006355">
    <property type="term" value="P:regulation of DNA-templated transcription"/>
    <property type="evidence" value="ECO:0007669"/>
    <property type="project" value="UniProtKB-UniRule"/>
</dbReference>
<evidence type="ECO:0000256" key="5">
    <source>
        <dbReference type="ARBA" id="ARBA00022801"/>
    </source>
</evidence>
<evidence type="ECO:0000256" key="14">
    <source>
        <dbReference type="SAM" id="Coils"/>
    </source>
</evidence>
<evidence type="ECO:0000313" key="17">
    <source>
        <dbReference type="EMBL" id="SMO81090.1"/>
    </source>
</evidence>
<feature type="domain" description="Helicase C-terminal" evidence="16">
    <location>
        <begin position="823"/>
        <end position="977"/>
    </location>
</feature>
<evidence type="ECO:0000256" key="4">
    <source>
        <dbReference type="ARBA" id="ARBA00022763"/>
    </source>
</evidence>
<feature type="coiled-coil region" evidence="14">
    <location>
        <begin position="416"/>
        <end position="443"/>
    </location>
</feature>
<dbReference type="InterPro" id="IPR014001">
    <property type="entry name" value="Helicase_ATP-bd"/>
</dbReference>
<keyword evidence="7 13" id="KW-0067">ATP-binding</keyword>
<dbReference type="InterPro" id="IPR036101">
    <property type="entry name" value="CarD-like/TRCF_RID_sf"/>
</dbReference>
<evidence type="ECO:0000256" key="12">
    <source>
        <dbReference type="ARBA" id="ARBA00070128"/>
    </source>
</evidence>
<dbReference type="InterPro" id="IPR001650">
    <property type="entry name" value="Helicase_C-like"/>
</dbReference>
<dbReference type="AlphaFoldDB" id="A0A521ED29"/>
<evidence type="ECO:0000256" key="10">
    <source>
        <dbReference type="ARBA" id="ARBA00061104"/>
    </source>
</evidence>
<dbReference type="SMART" id="SM00982">
    <property type="entry name" value="TRCF"/>
    <property type="match status" value="1"/>
</dbReference>
<dbReference type="EMBL" id="FXTI01000008">
    <property type="protein sequence ID" value="SMO81090.1"/>
    <property type="molecule type" value="Genomic_DNA"/>
</dbReference>
<evidence type="ECO:0000259" key="15">
    <source>
        <dbReference type="PROSITE" id="PS51192"/>
    </source>
</evidence>
<dbReference type="HAMAP" id="MF_00969">
    <property type="entry name" value="TRCF"/>
    <property type="match status" value="1"/>
</dbReference>
<comment type="similarity">
    <text evidence="10 13">In the N-terminal section; belongs to the UvrB family.</text>
</comment>
<evidence type="ECO:0000256" key="9">
    <source>
        <dbReference type="ARBA" id="ARBA00023204"/>
    </source>
</evidence>
<keyword evidence="5 13" id="KW-0378">Hydrolase</keyword>
<dbReference type="Pfam" id="PF00270">
    <property type="entry name" value="DEAD"/>
    <property type="match status" value="1"/>
</dbReference>
<keyword evidence="6" id="KW-0347">Helicase</keyword>
<dbReference type="PANTHER" id="PTHR47964">
    <property type="entry name" value="ATP-DEPENDENT DNA HELICASE HOMOLOG RECG, CHLOROPLASTIC"/>
    <property type="match status" value="1"/>
</dbReference>
<comment type="subcellular location">
    <subcellularLocation>
        <location evidence="1 13">Cytoplasm</location>
    </subcellularLocation>
</comment>
<dbReference type="Gene3D" id="3.30.2060.10">
    <property type="entry name" value="Penicillin-binding protein 1b domain"/>
    <property type="match status" value="1"/>
</dbReference>
<dbReference type="PROSITE" id="PS51194">
    <property type="entry name" value="HELICASE_CTER"/>
    <property type="match status" value="1"/>
</dbReference>
<evidence type="ECO:0000256" key="2">
    <source>
        <dbReference type="ARBA" id="ARBA00022490"/>
    </source>
</evidence>
<dbReference type="GO" id="GO:0016787">
    <property type="term" value="F:hydrolase activity"/>
    <property type="evidence" value="ECO:0007669"/>
    <property type="project" value="UniProtKB-KW"/>
</dbReference>
<evidence type="ECO:0000313" key="18">
    <source>
        <dbReference type="Proteomes" id="UP000315636"/>
    </source>
</evidence>
<dbReference type="Gene3D" id="3.40.50.300">
    <property type="entry name" value="P-loop containing nucleotide triphosphate hydrolases"/>
    <property type="match status" value="2"/>
</dbReference>
<dbReference type="PROSITE" id="PS51192">
    <property type="entry name" value="HELICASE_ATP_BIND_1"/>
    <property type="match status" value="1"/>
</dbReference>
<gene>
    <name evidence="13" type="primary">mfd</name>
    <name evidence="17" type="ORF">SAMN06264849_108156</name>
</gene>
<accession>A0A521ED29</accession>
<dbReference type="Gene3D" id="2.40.10.170">
    <property type="match status" value="1"/>
</dbReference>
<dbReference type="SMART" id="SM00487">
    <property type="entry name" value="DEXDc"/>
    <property type="match status" value="1"/>
</dbReference>
<dbReference type="Pfam" id="PF02559">
    <property type="entry name" value="CarD_TRCF_RID"/>
    <property type="match status" value="1"/>
</dbReference>
<dbReference type="GO" id="GO:0000716">
    <property type="term" value="P:transcription-coupled nucleotide-excision repair, DNA damage recognition"/>
    <property type="evidence" value="ECO:0007669"/>
    <property type="project" value="UniProtKB-UniRule"/>
</dbReference>
<sequence>MRRLETLIQLFRRDNEFQSTVASLQRGLKEQLVAGLTGSARMTYVASLHQETDRSVLVVTHNLNQAQKAVEDLYELLPKDRVMLYPANELVATEIALDGHETLGDRIYALSRLSKGFKGVFVVPFAGLRKLLPPAHVIAGNHRTLKFGQEYPMEPLIQHLVKVGYERVDMVEKPGEFSLRGGILDIYPVTFQNPVRIEWFDEEVDSIRSFSVSDQRSQDKMKEVEIPPARELFAESEIMVQAGNEVAKLLEERLTQVKDPDTRKKLMEKISWEVDQLKSGSYFTGIYKYITRMYSDCQSILDYLPDDTVWVVDEPARIQESARQMESEEGEWQTALLSQGEYLPQLKLSYSYDELFSRLDHQRIYLSLFMRQTPGGQPQNIVQFICRGMQQFHGQMHVMKSEWERWTKSDYRVLFLASTEERAERLERVLNDYGMDVVRAKKESPLPPGRPVIQISSLAGGFEMGGTRLAVVTEGEVFTQKRRRVRRTAKMDHAEKIKDYQELKPGDYVVHVNHGIGRYTGTETLEVGGTHKDYLLVQYAGNDKLYVPIEQIDQIQKYLGSEEKKPKVYSLGGNEWSKVKNKVRSSVEDIASDLIDLYAKRQAAQGYSFSKDTPYQREFEAFFPYEETPDQVRSIEEIKKDMEKVQPMDRLLCGDVGYGKTEVAIRAAFKATMDGKQVAVLVPTTILAQQHYETFRERFADFPVEIRVLSRFRTRKEQREAIKGVKEGTVDIVIGTHRLLSKDVQFKDLGLLIVDEEQRFGVKHKEKIKQMKSNVDVLTLTATPIPRTLHMSMMGVRDLSVIETPPENRFPVQTYVLEYSAALVREAIEREMARGGQVYFLYNQVYNIDKMAEQIRMMVPDARIAVAHGKMAETELEKVMLDFLDGEYDVLVSTTIIETGVDIPNVNTLIIYNADRMGLSQLYQLRGRVGRSNRIAYAYFTYQRDKVLSEAAEKRLQAIKEFTELGSGFKIAMRDLAIRGAGNLLGAEQHGHIASVGFELYTQMLKEAIAEQQGETKEEARPDPVIELNTDAYIPAETIQDEKQKIEIYKKIRAVRTLEEAQDLEEEIEDRFGDLPQPVRNLLRLARFRAYAIHYGIEEIKQEGLEIHLRFHPDQNQVVDGQRLFRIAQNFPGRIRLSSGERIGVTFRLKGVPAGKGLEMVEEFLIQYESVPKTKGAVQNAANE</sequence>
<dbReference type="Gene3D" id="3.40.50.11180">
    <property type="match status" value="1"/>
</dbReference>
<comment type="similarity">
    <text evidence="11 13">In the C-terminal section; belongs to the helicase family. RecG subfamily.</text>
</comment>
<evidence type="ECO:0000256" key="13">
    <source>
        <dbReference type="HAMAP-Rule" id="MF_00969"/>
    </source>
</evidence>
<dbReference type="InterPro" id="IPR003711">
    <property type="entry name" value="CarD-like/TRCF_RID"/>
</dbReference>
<dbReference type="InterPro" id="IPR004576">
    <property type="entry name" value="Mfd"/>
</dbReference>
<dbReference type="InterPro" id="IPR041471">
    <property type="entry name" value="UvrB_inter"/>
</dbReference>
<evidence type="ECO:0000256" key="1">
    <source>
        <dbReference type="ARBA" id="ARBA00004496"/>
    </source>
</evidence>
<reference evidence="17 18" key="1">
    <citation type="submission" date="2017-05" db="EMBL/GenBank/DDBJ databases">
        <authorList>
            <person name="Varghese N."/>
            <person name="Submissions S."/>
        </authorList>
    </citation>
    <scope>NUCLEOTIDE SEQUENCE [LARGE SCALE GENOMIC DNA]</scope>
    <source>
        <strain evidence="17 18">DSM 45474</strain>
    </source>
</reference>
<keyword evidence="14" id="KW-0175">Coiled coil</keyword>
<dbReference type="SUPFAM" id="SSF52540">
    <property type="entry name" value="P-loop containing nucleoside triphosphate hydrolases"/>
    <property type="match status" value="4"/>
</dbReference>
<dbReference type="GO" id="GO:0005524">
    <property type="term" value="F:ATP binding"/>
    <property type="evidence" value="ECO:0007669"/>
    <property type="project" value="UniProtKB-UniRule"/>
</dbReference>
<dbReference type="SMART" id="SM01058">
    <property type="entry name" value="CarD_TRCF"/>
    <property type="match status" value="1"/>
</dbReference>
<keyword evidence="9 13" id="KW-0234">DNA repair</keyword>
<dbReference type="FunFam" id="3.40.50.300:FF:000546">
    <property type="entry name" value="Transcription-repair-coupling factor"/>
    <property type="match status" value="1"/>
</dbReference>
<keyword evidence="3 13" id="KW-0547">Nucleotide-binding</keyword>
<proteinExistence type="inferred from homology"/>
<dbReference type="SUPFAM" id="SSF143517">
    <property type="entry name" value="TRCF domain-like"/>
    <property type="match status" value="1"/>
</dbReference>
<dbReference type="SMART" id="SM00490">
    <property type="entry name" value="HELICc"/>
    <property type="match status" value="1"/>
</dbReference>
<keyword evidence="4 13" id="KW-0227">DNA damage</keyword>
<keyword evidence="8 13" id="KW-0238">DNA-binding</keyword>
<dbReference type="InterPro" id="IPR047112">
    <property type="entry name" value="RecG/Mfd"/>
</dbReference>
<dbReference type="EC" id="3.6.4.-" evidence="13"/>
<dbReference type="SUPFAM" id="SSF141259">
    <property type="entry name" value="CarD-like"/>
    <property type="match status" value="1"/>
</dbReference>
<evidence type="ECO:0000256" key="7">
    <source>
        <dbReference type="ARBA" id="ARBA00022840"/>
    </source>
</evidence>
<evidence type="ECO:0000256" key="6">
    <source>
        <dbReference type="ARBA" id="ARBA00022806"/>
    </source>
</evidence>
<evidence type="ECO:0000256" key="11">
    <source>
        <dbReference type="ARBA" id="ARBA00061399"/>
    </source>
</evidence>
<dbReference type="Gene3D" id="3.90.1150.50">
    <property type="entry name" value="Transcription-repair-coupling factor, D7 domain"/>
    <property type="match status" value="1"/>
</dbReference>
<dbReference type="Proteomes" id="UP000315636">
    <property type="component" value="Unassembled WGS sequence"/>
</dbReference>
<organism evidence="17 18">
    <name type="scientific">Melghirimyces algeriensis</name>
    <dbReference type="NCBI Taxonomy" id="910412"/>
    <lineage>
        <taxon>Bacteria</taxon>
        <taxon>Bacillati</taxon>
        <taxon>Bacillota</taxon>
        <taxon>Bacilli</taxon>
        <taxon>Bacillales</taxon>
        <taxon>Thermoactinomycetaceae</taxon>
        <taxon>Melghirimyces</taxon>
    </lineage>
</organism>
<dbReference type="PANTHER" id="PTHR47964:SF1">
    <property type="entry name" value="ATP-DEPENDENT DNA HELICASE HOMOLOG RECG, CHLOROPLASTIC"/>
    <property type="match status" value="1"/>
</dbReference>
<dbReference type="InterPro" id="IPR011545">
    <property type="entry name" value="DEAD/DEAH_box_helicase_dom"/>
</dbReference>
<dbReference type="NCBIfam" id="TIGR00580">
    <property type="entry name" value="mfd"/>
    <property type="match status" value="1"/>
</dbReference>
<dbReference type="InterPro" id="IPR037235">
    <property type="entry name" value="TRCF-like_C_D7"/>
</dbReference>
<dbReference type="Pfam" id="PF00271">
    <property type="entry name" value="Helicase_C"/>
    <property type="match status" value="1"/>
</dbReference>